<keyword evidence="1" id="KW-0732">Signal</keyword>
<gene>
    <name evidence="3" type="ORF">QR680_017691</name>
</gene>
<dbReference type="PANTHER" id="PTHR46339">
    <property type="entry name" value="PROTEIN CBG15282-RELATED"/>
    <property type="match status" value="1"/>
</dbReference>
<keyword evidence="4" id="KW-1185">Reference proteome</keyword>
<dbReference type="Pfam" id="PF00014">
    <property type="entry name" value="Kunitz_BPTI"/>
    <property type="match status" value="1"/>
</dbReference>
<protein>
    <recommendedName>
        <fullName evidence="2">BPTI/Kunitz inhibitor domain-containing protein</fullName>
    </recommendedName>
</protein>
<dbReference type="InterPro" id="IPR006150">
    <property type="entry name" value="Cys_repeat_1"/>
</dbReference>
<dbReference type="InterPro" id="IPR053014">
    <property type="entry name" value="Cuticle_assoc_divergent"/>
</dbReference>
<dbReference type="Proteomes" id="UP001175271">
    <property type="component" value="Unassembled WGS sequence"/>
</dbReference>
<feature type="signal peptide" evidence="1">
    <location>
        <begin position="1"/>
        <end position="20"/>
    </location>
</feature>
<dbReference type="InterPro" id="IPR028150">
    <property type="entry name" value="Lustrin_cystein"/>
</dbReference>
<name>A0AA39HHP7_9BILA</name>
<dbReference type="InterPro" id="IPR036880">
    <property type="entry name" value="Kunitz_BPTI_sf"/>
</dbReference>
<evidence type="ECO:0000256" key="1">
    <source>
        <dbReference type="SAM" id="SignalP"/>
    </source>
</evidence>
<proteinExistence type="predicted"/>
<reference evidence="3" key="1">
    <citation type="submission" date="2023-06" db="EMBL/GenBank/DDBJ databases">
        <title>Genomic analysis of the entomopathogenic nematode Steinernema hermaphroditum.</title>
        <authorList>
            <person name="Schwarz E.M."/>
            <person name="Heppert J.K."/>
            <person name="Baniya A."/>
            <person name="Schwartz H.T."/>
            <person name="Tan C.-H."/>
            <person name="Antoshechkin I."/>
            <person name="Sternberg P.W."/>
            <person name="Goodrich-Blair H."/>
            <person name="Dillman A.R."/>
        </authorList>
    </citation>
    <scope>NUCLEOTIDE SEQUENCE</scope>
    <source>
        <strain evidence="3">PS9179</strain>
        <tissue evidence="3">Whole animal</tissue>
    </source>
</reference>
<dbReference type="PROSITE" id="PS50279">
    <property type="entry name" value="BPTI_KUNITZ_2"/>
    <property type="match status" value="1"/>
</dbReference>
<dbReference type="Pfam" id="PF14625">
    <property type="entry name" value="Lustrin_cystein"/>
    <property type="match status" value="5"/>
</dbReference>
<evidence type="ECO:0000313" key="3">
    <source>
        <dbReference type="EMBL" id="KAK0404904.1"/>
    </source>
</evidence>
<feature type="chain" id="PRO_5041305758" description="BPTI/Kunitz inhibitor domain-containing protein" evidence="1">
    <location>
        <begin position="21"/>
        <end position="545"/>
    </location>
</feature>
<evidence type="ECO:0000259" key="2">
    <source>
        <dbReference type="PROSITE" id="PS50279"/>
    </source>
</evidence>
<sequence length="545" mass="60072">MASPVHFAFVLLAVFDPALSSRYGIVSQGLFPPIVLSPMKAPFSEVCPNNGDPQKTRGGNVVWCKKDSDCQLDFACTPIEGLTHFGVQINYCCPNRIAVCSLAPQPGYGDCGRSPLKMFYFDVTSLQCKPFTVVECKGLNGNRFASKAECKRRCEATACQKGESPLHLSSELNHPVLCGESGLCPPPYKCRYDKLFRRHICCGYKREGACPRGFRTYMNILTGRPKRCRPNSVRDECPADFVCSSPDDSDVSFCCSKEKGVCPGERPPYLHPLTDHTIKCHPSANLRSECPFGYTCAGSIPGSQWGFCCLDTVDGDCPRGTTPQLNATSNSTQKCTKELNTCSFGYSCQNHPSNPTAGFCCSNKPTSSSYKFSVIDKLPTSVSETVIPVAIEKTGKSIRLVHIQQKIDKSTRKRLQRNRTRPMMRSFLECPDEREPVVYTNTSFPQQCIPRAISKCPPNADCLKAPRDPLGRFLCCRTNDSEEHDIFTAKLTPSAHPKTFATKDPFCPAVLEGSSCLPGTNNCAVEGFFCQFNIQLQAFACCSFK</sequence>
<dbReference type="SMART" id="SM00131">
    <property type="entry name" value="KU"/>
    <property type="match status" value="1"/>
</dbReference>
<dbReference type="PANTHER" id="PTHR46339:SF14">
    <property type="entry name" value="BPTI_KUNITZ INHIBITOR DOMAIN-CONTAINING PROTEIN"/>
    <property type="match status" value="1"/>
</dbReference>
<dbReference type="AlphaFoldDB" id="A0AA39HHP7"/>
<evidence type="ECO:0000313" key="4">
    <source>
        <dbReference type="Proteomes" id="UP001175271"/>
    </source>
</evidence>
<accession>A0AA39HHP7</accession>
<feature type="domain" description="BPTI/Kunitz inhibitor" evidence="2">
    <location>
        <begin position="100"/>
        <end position="154"/>
    </location>
</feature>
<dbReference type="InterPro" id="IPR002223">
    <property type="entry name" value="Kunitz_BPTI"/>
</dbReference>
<dbReference type="EMBL" id="JAUCMV010000004">
    <property type="protein sequence ID" value="KAK0404904.1"/>
    <property type="molecule type" value="Genomic_DNA"/>
</dbReference>
<organism evidence="3 4">
    <name type="scientific">Steinernema hermaphroditum</name>
    <dbReference type="NCBI Taxonomy" id="289476"/>
    <lineage>
        <taxon>Eukaryota</taxon>
        <taxon>Metazoa</taxon>
        <taxon>Ecdysozoa</taxon>
        <taxon>Nematoda</taxon>
        <taxon>Chromadorea</taxon>
        <taxon>Rhabditida</taxon>
        <taxon>Tylenchina</taxon>
        <taxon>Panagrolaimomorpha</taxon>
        <taxon>Strongyloidoidea</taxon>
        <taxon>Steinernematidae</taxon>
        <taxon>Steinernema</taxon>
    </lineage>
</organism>
<dbReference type="SUPFAM" id="SSF57362">
    <property type="entry name" value="BPTI-like"/>
    <property type="match status" value="1"/>
</dbReference>
<comment type="caution">
    <text evidence="3">The sequence shown here is derived from an EMBL/GenBank/DDBJ whole genome shotgun (WGS) entry which is preliminary data.</text>
</comment>
<dbReference type="GO" id="GO:0004867">
    <property type="term" value="F:serine-type endopeptidase inhibitor activity"/>
    <property type="evidence" value="ECO:0007669"/>
    <property type="project" value="InterPro"/>
</dbReference>
<dbReference type="SMART" id="SM00289">
    <property type="entry name" value="WR1"/>
    <property type="match status" value="7"/>
</dbReference>
<dbReference type="Gene3D" id="4.10.410.10">
    <property type="entry name" value="Pancreatic trypsin inhibitor Kunitz domain"/>
    <property type="match status" value="1"/>
</dbReference>